<dbReference type="Proteomes" id="UP001154282">
    <property type="component" value="Unassembled WGS sequence"/>
</dbReference>
<sequence>MVDSTLALESSSAINPLPGINLMSSCVHRL</sequence>
<name>A0AAV0KY17_9ROSI</name>
<keyword evidence="2" id="KW-1185">Reference proteome</keyword>
<dbReference type="AlphaFoldDB" id="A0AAV0KY17"/>
<evidence type="ECO:0000313" key="1">
    <source>
        <dbReference type="EMBL" id="CAI0426685.1"/>
    </source>
</evidence>
<protein>
    <submittedName>
        <fullName evidence="1">Uncharacterized protein</fullName>
    </submittedName>
</protein>
<comment type="caution">
    <text evidence="1">The sequence shown here is derived from an EMBL/GenBank/DDBJ whole genome shotgun (WGS) entry which is preliminary data.</text>
</comment>
<gene>
    <name evidence="1" type="ORF">LITE_LOCUS20899</name>
</gene>
<accession>A0AAV0KY17</accession>
<evidence type="ECO:0000313" key="2">
    <source>
        <dbReference type="Proteomes" id="UP001154282"/>
    </source>
</evidence>
<reference evidence="1" key="1">
    <citation type="submission" date="2022-08" db="EMBL/GenBank/DDBJ databases">
        <authorList>
            <person name="Gutierrez-Valencia J."/>
        </authorList>
    </citation>
    <scope>NUCLEOTIDE SEQUENCE</scope>
</reference>
<dbReference type="EMBL" id="CAMGYJ010000005">
    <property type="protein sequence ID" value="CAI0426685.1"/>
    <property type="molecule type" value="Genomic_DNA"/>
</dbReference>
<proteinExistence type="predicted"/>
<organism evidence="1 2">
    <name type="scientific">Linum tenue</name>
    <dbReference type="NCBI Taxonomy" id="586396"/>
    <lineage>
        <taxon>Eukaryota</taxon>
        <taxon>Viridiplantae</taxon>
        <taxon>Streptophyta</taxon>
        <taxon>Embryophyta</taxon>
        <taxon>Tracheophyta</taxon>
        <taxon>Spermatophyta</taxon>
        <taxon>Magnoliopsida</taxon>
        <taxon>eudicotyledons</taxon>
        <taxon>Gunneridae</taxon>
        <taxon>Pentapetalae</taxon>
        <taxon>rosids</taxon>
        <taxon>fabids</taxon>
        <taxon>Malpighiales</taxon>
        <taxon>Linaceae</taxon>
        <taxon>Linum</taxon>
    </lineage>
</organism>